<dbReference type="AlphaFoldDB" id="A0A3M6HC29"/>
<dbReference type="Pfam" id="PF00275">
    <property type="entry name" value="EPSP_synthase"/>
    <property type="match status" value="1"/>
</dbReference>
<gene>
    <name evidence="3" type="ORF">ALP03_02982</name>
</gene>
<protein>
    <submittedName>
        <fullName evidence="3">3-phosphoshikimate 1-carboxyvinyltransferase</fullName>
    </submittedName>
</protein>
<evidence type="ECO:0000256" key="1">
    <source>
        <dbReference type="ARBA" id="ARBA00022679"/>
    </source>
</evidence>
<proteinExistence type="predicted"/>
<organism evidence="3 4">
    <name type="scientific">Pseudomonas amygdali pv. tabaci</name>
    <name type="common">Pseudomonas syringae pv. tabaci</name>
    <dbReference type="NCBI Taxonomy" id="322"/>
    <lineage>
        <taxon>Bacteria</taxon>
        <taxon>Pseudomonadati</taxon>
        <taxon>Pseudomonadota</taxon>
        <taxon>Gammaproteobacteria</taxon>
        <taxon>Pseudomonadales</taxon>
        <taxon>Pseudomonadaceae</taxon>
        <taxon>Pseudomonas</taxon>
        <taxon>Pseudomonas amygdali</taxon>
    </lineage>
</organism>
<sequence>MSHGLCAIAPGLAVEEGDDLLVHANPALAGTTVDALIDTHSDHRIAMCFALAGLKIAGIRILDPDCVGKTYPGYWDALASLGVRVQR</sequence>
<dbReference type="GO" id="GO:0003866">
    <property type="term" value="F:3-phosphoshikimate 1-carboxyvinyltransferase activity"/>
    <property type="evidence" value="ECO:0007669"/>
    <property type="project" value="TreeGrafter"/>
</dbReference>
<dbReference type="InterPro" id="IPR001986">
    <property type="entry name" value="Enolpyruvate_Tfrase_dom"/>
</dbReference>
<dbReference type="InterPro" id="IPR036968">
    <property type="entry name" value="Enolpyruvate_Tfrase_sf"/>
</dbReference>
<keyword evidence="1 3" id="KW-0808">Transferase</keyword>
<accession>A0A3M6HC29</accession>
<name>A0A3M6HC29_PSEAJ</name>
<dbReference type="SUPFAM" id="SSF55205">
    <property type="entry name" value="EPT/RTPC-like"/>
    <property type="match status" value="1"/>
</dbReference>
<dbReference type="PANTHER" id="PTHR21090:SF5">
    <property type="entry name" value="PENTAFUNCTIONAL AROM POLYPEPTIDE"/>
    <property type="match status" value="1"/>
</dbReference>
<feature type="domain" description="Enolpyruvate transferase" evidence="2">
    <location>
        <begin position="11"/>
        <end position="78"/>
    </location>
</feature>
<dbReference type="InterPro" id="IPR013792">
    <property type="entry name" value="RNA3'P_cycl/enolpyr_Trfase_a/b"/>
</dbReference>
<evidence type="ECO:0000259" key="2">
    <source>
        <dbReference type="Pfam" id="PF00275"/>
    </source>
</evidence>
<dbReference type="Gene3D" id="3.65.10.10">
    <property type="entry name" value="Enolpyruvate transferase domain"/>
    <property type="match status" value="1"/>
</dbReference>
<comment type="caution">
    <text evidence="3">The sequence shown here is derived from an EMBL/GenBank/DDBJ whole genome shotgun (WGS) entry which is preliminary data.</text>
</comment>
<reference evidence="3 4" key="1">
    <citation type="submission" date="2018-08" db="EMBL/GenBank/DDBJ databases">
        <title>Recombination of ecologically and evolutionarily significant loci maintains genetic cohesion in the Pseudomonas syringae species complex.</title>
        <authorList>
            <person name="Dillon M."/>
            <person name="Thakur S."/>
            <person name="Almeida R.N.D."/>
            <person name="Weir B.S."/>
            <person name="Guttman D.S."/>
        </authorList>
    </citation>
    <scope>NUCLEOTIDE SEQUENCE [LARGE SCALE GENOMIC DNA]</scope>
    <source>
        <strain evidence="3 4">ICMP 4525</strain>
    </source>
</reference>
<dbReference type="Proteomes" id="UP000271531">
    <property type="component" value="Unassembled WGS sequence"/>
</dbReference>
<dbReference type="EMBL" id="RBVA01000419">
    <property type="protein sequence ID" value="RMW02465.1"/>
    <property type="molecule type" value="Genomic_DNA"/>
</dbReference>
<evidence type="ECO:0000313" key="3">
    <source>
        <dbReference type="EMBL" id="RMW02465.1"/>
    </source>
</evidence>
<evidence type="ECO:0000313" key="4">
    <source>
        <dbReference type="Proteomes" id="UP000271531"/>
    </source>
</evidence>
<dbReference type="PANTHER" id="PTHR21090">
    <property type="entry name" value="AROM/DEHYDROQUINATE SYNTHASE"/>
    <property type="match status" value="1"/>
</dbReference>
<dbReference type="GO" id="GO:0009423">
    <property type="term" value="P:chorismate biosynthetic process"/>
    <property type="evidence" value="ECO:0007669"/>
    <property type="project" value="TreeGrafter"/>
</dbReference>